<dbReference type="InterPro" id="IPR045663">
    <property type="entry name" value="ORC3_ins"/>
</dbReference>
<dbReference type="AlphaFoldDB" id="A0A1Y1XXQ5"/>
<feature type="domain" description="Origin recognition complex subunit 3 winged helix C-terminal" evidence="11">
    <location>
        <begin position="550"/>
        <end position="608"/>
    </location>
</feature>
<evidence type="ECO:0000256" key="5">
    <source>
        <dbReference type="ARBA" id="ARBA00022705"/>
    </source>
</evidence>
<comment type="function">
    <text evidence="9">Component of the origin recognition complex (ORC) that binds origins of replication. DNA-binding is ATP-dependent. The specific DNA sequences that define origins of replication have not been identified yet. ORC is required to assemble the pre-replication complex necessary to initiate DNA replication. Binds histone H3 and H4 trimethylation marks H3K9me3, H3K27me3 and H4K20me3.</text>
</comment>
<dbReference type="EMBL" id="MCFE01000376">
    <property type="protein sequence ID" value="ORX90519.1"/>
    <property type="molecule type" value="Genomic_DNA"/>
</dbReference>
<dbReference type="GO" id="GO:0031261">
    <property type="term" value="C:DNA replication preinitiation complex"/>
    <property type="evidence" value="ECO:0007669"/>
    <property type="project" value="TreeGrafter"/>
</dbReference>
<evidence type="ECO:0000256" key="1">
    <source>
        <dbReference type="ARBA" id="ARBA00004123"/>
    </source>
</evidence>
<gene>
    <name evidence="13" type="ORF">K493DRAFT_58393</name>
</gene>
<comment type="subunit">
    <text evidence="8">Component of ORC, a complex composed of at least 6 subunits: ORC1, ORC2, ORC3, ORC4, ORC5 and ORC6. ORC is regulated in a cell-cycle dependent manner. It is sequentially assembled at the exit from anaphase of mitosis and disassembled as cells enter S phase.</text>
</comment>
<evidence type="ECO:0000259" key="12">
    <source>
        <dbReference type="Pfam" id="PF19675"/>
    </source>
</evidence>
<dbReference type="GO" id="GO:0005656">
    <property type="term" value="C:nuclear pre-replicative complex"/>
    <property type="evidence" value="ECO:0007669"/>
    <property type="project" value="TreeGrafter"/>
</dbReference>
<dbReference type="PANTHER" id="PTHR12748">
    <property type="entry name" value="ORIGIN RECOGNITION COMPLEX SUBUNIT 3"/>
    <property type="match status" value="1"/>
</dbReference>
<evidence type="ECO:0000259" key="11">
    <source>
        <dbReference type="Pfam" id="PF18137"/>
    </source>
</evidence>
<keyword evidence="14" id="KW-1185">Reference proteome</keyword>
<keyword evidence="7" id="KW-0539">Nucleus</keyword>
<reference evidence="13 14" key="1">
    <citation type="submission" date="2016-07" db="EMBL/GenBank/DDBJ databases">
        <title>Pervasive Adenine N6-methylation of Active Genes in Fungi.</title>
        <authorList>
            <consortium name="DOE Joint Genome Institute"/>
            <person name="Mondo S.J."/>
            <person name="Dannebaum R.O."/>
            <person name="Kuo R.C."/>
            <person name="Labutti K."/>
            <person name="Haridas S."/>
            <person name="Kuo A."/>
            <person name="Salamov A."/>
            <person name="Ahrendt S.R."/>
            <person name="Lipzen A."/>
            <person name="Sullivan W."/>
            <person name="Andreopoulos W.B."/>
            <person name="Clum A."/>
            <person name="Lindquist E."/>
            <person name="Daum C."/>
            <person name="Ramamoorthy G.K."/>
            <person name="Gryganskyi A."/>
            <person name="Culley D."/>
            <person name="Magnuson J.K."/>
            <person name="James T.Y."/>
            <person name="O'Malley M.A."/>
            <person name="Stajich J.E."/>
            <person name="Spatafora J.W."/>
            <person name="Visel A."/>
            <person name="Grigoriev I.V."/>
        </authorList>
    </citation>
    <scope>NUCLEOTIDE SEQUENCE [LARGE SCALE GENOMIC DNA]</scope>
    <source>
        <strain evidence="13 14">CBS 931.73</strain>
    </source>
</reference>
<dbReference type="PANTHER" id="PTHR12748:SF0">
    <property type="entry name" value="ORIGIN RECOGNITION COMPLEX SUBUNIT 3"/>
    <property type="match status" value="1"/>
</dbReference>
<dbReference type="Pfam" id="PF18137">
    <property type="entry name" value="WHD_ORC"/>
    <property type="match status" value="1"/>
</dbReference>
<evidence type="ECO:0000313" key="13">
    <source>
        <dbReference type="EMBL" id="ORX90519.1"/>
    </source>
</evidence>
<comment type="subcellular location">
    <subcellularLocation>
        <location evidence="1">Nucleus</location>
    </subcellularLocation>
</comment>
<dbReference type="InParanoid" id="A0A1Y1XXQ5"/>
<comment type="similarity">
    <text evidence="2">Belongs to the ORC3 family.</text>
</comment>
<dbReference type="Pfam" id="PF19675">
    <property type="entry name" value="ORC3_ins"/>
    <property type="match status" value="1"/>
</dbReference>
<keyword evidence="5" id="KW-0235">DNA replication</keyword>
<evidence type="ECO:0000256" key="3">
    <source>
        <dbReference type="ARBA" id="ARBA00019085"/>
    </source>
</evidence>
<dbReference type="Proteomes" id="UP000193498">
    <property type="component" value="Unassembled WGS sequence"/>
</dbReference>
<organism evidence="13 14">
    <name type="scientific">Basidiobolus meristosporus CBS 931.73</name>
    <dbReference type="NCBI Taxonomy" id="1314790"/>
    <lineage>
        <taxon>Eukaryota</taxon>
        <taxon>Fungi</taxon>
        <taxon>Fungi incertae sedis</taxon>
        <taxon>Zoopagomycota</taxon>
        <taxon>Entomophthoromycotina</taxon>
        <taxon>Basidiobolomycetes</taxon>
        <taxon>Basidiobolales</taxon>
        <taxon>Basidiobolaceae</taxon>
        <taxon>Basidiobolus</taxon>
    </lineage>
</organism>
<name>A0A1Y1XXQ5_9FUNG</name>
<evidence type="ECO:0000256" key="8">
    <source>
        <dbReference type="ARBA" id="ARBA00026084"/>
    </source>
</evidence>
<protein>
    <recommendedName>
        <fullName evidence="3">Origin recognition complex subunit 3</fullName>
    </recommendedName>
</protein>
<dbReference type="GO" id="GO:0003688">
    <property type="term" value="F:DNA replication origin binding"/>
    <property type="evidence" value="ECO:0007669"/>
    <property type="project" value="TreeGrafter"/>
</dbReference>
<dbReference type="InterPro" id="IPR040855">
    <property type="entry name" value="ORC_WH_C"/>
</dbReference>
<dbReference type="GO" id="GO:0005664">
    <property type="term" value="C:nuclear origin of replication recognition complex"/>
    <property type="evidence" value="ECO:0007669"/>
    <property type="project" value="InterPro"/>
</dbReference>
<sequence length="652" mass="75864">MRRSRELFESDFESCILIHPPQKKEYRIEDGVSHFEFEGFRKLLGGREAWANVKFRYQRYLKTWSLIRNKIQNTYTQYNSYNISQLYEFVRNSKNTAQTSRLPVGLITTEHIEDDEFVMNSIATTLQEKYRARVASINLSFLNNPATITKAIIDQFENSPVKNVLSKKLSASSSSNMTLSEWYTKKGKSKKQSEERGDLVVLVNSHPTDFNRIEEFLRSCKKSLSQVPLSILVCSTIPGNELTSNLSSDLANSLYTDTFSVPSTMKFLGYALEEIFVSDPNSFKLGLGPFKLLIDLVTNQKVSIRDFGNHIKYAVMTQYYSNPLSIFSLDRDDFPDVHMISDDHLEILRMQPSFRRYLECIQDGQEVIRLLEEDDYMISRIPDFIREFEEHSIRYFAGIKCVSILQDSIGARTFKKPVYLLYLEGLSTNLSDSQHVKLLLILLKTIKEEELAPFLKKMYEFFSRSSLLSDVFKNDIVALAKLHESFQNLKNEKDPQDALESIVNQMHEFCARLLRESFICYEHMPLYELFYFSNREILKWNFNPDYLSLVNSGLERPSCYINCTCCEDKFSPAQHDTCILYKVYSESSESIFLDDWYFAFRAIVNQQVTFGEPELRARFNQALREFQFFGLVQPVEEQPGTYIKVSFPSSNQ</sequence>
<dbReference type="InterPro" id="IPR045667">
    <property type="entry name" value="ORC3_N"/>
</dbReference>
<accession>A0A1Y1XXQ5</accession>
<evidence type="ECO:0000256" key="4">
    <source>
        <dbReference type="ARBA" id="ARBA00022553"/>
    </source>
</evidence>
<evidence type="ECO:0000256" key="6">
    <source>
        <dbReference type="ARBA" id="ARBA00023125"/>
    </source>
</evidence>
<dbReference type="OrthoDB" id="10265211at2759"/>
<evidence type="ECO:0000256" key="2">
    <source>
        <dbReference type="ARBA" id="ARBA00010977"/>
    </source>
</evidence>
<dbReference type="GO" id="GO:0006270">
    <property type="term" value="P:DNA replication initiation"/>
    <property type="evidence" value="ECO:0007669"/>
    <property type="project" value="TreeGrafter"/>
</dbReference>
<evidence type="ECO:0000256" key="9">
    <source>
        <dbReference type="ARBA" id="ARBA00045241"/>
    </source>
</evidence>
<keyword evidence="4" id="KW-0597">Phosphoprotein</keyword>
<comment type="caution">
    <text evidence="13">The sequence shown here is derived from an EMBL/GenBank/DDBJ whole genome shotgun (WGS) entry which is preliminary data.</text>
</comment>
<dbReference type="FunCoup" id="A0A1Y1XXQ5">
    <property type="interactions" value="487"/>
</dbReference>
<keyword evidence="6" id="KW-0238">DNA-binding</keyword>
<evidence type="ECO:0000313" key="14">
    <source>
        <dbReference type="Proteomes" id="UP000193498"/>
    </source>
</evidence>
<dbReference type="InterPro" id="IPR020795">
    <property type="entry name" value="ORC3"/>
</dbReference>
<dbReference type="STRING" id="1314790.A0A1Y1XXQ5"/>
<evidence type="ECO:0000259" key="10">
    <source>
        <dbReference type="Pfam" id="PF07034"/>
    </source>
</evidence>
<evidence type="ECO:0000256" key="7">
    <source>
        <dbReference type="ARBA" id="ARBA00023242"/>
    </source>
</evidence>
<dbReference type="Pfam" id="PF07034">
    <property type="entry name" value="ORC3_N"/>
    <property type="match status" value="1"/>
</dbReference>
<feature type="domain" description="Origin recognition complex subunit 3 N-terminal" evidence="10">
    <location>
        <begin position="34"/>
        <end position="327"/>
    </location>
</feature>
<feature type="domain" description="Origin recognition complex subunit 3 insertion" evidence="12">
    <location>
        <begin position="337"/>
        <end position="497"/>
    </location>
</feature>
<proteinExistence type="inferred from homology"/>